<dbReference type="InterPro" id="IPR054258">
    <property type="entry name" value="DUF6989"/>
</dbReference>
<dbReference type="Pfam" id="PF22497">
    <property type="entry name" value="DUF6989"/>
    <property type="match status" value="1"/>
</dbReference>
<organism evidence="3 4">
    <name type="scientific">Stenotrophobium rhamnosiphilum</name>
    <dbReference type="NCBI Taxonomy" id="2029166"/>
    <lineage>
        <taxon>Bacteria</taxon>
        <taxon>Pseudomonadati</taxon>
        <taxon>Pseudomonadota</taxon>
        <taxon>Gammaproteobacteria</taxon>
        <taxon>Nevskiales</taxon>
        <taxon>Nevskiaceae</taxon>
        <taxon>Stenotrophobium</taxon>
    </lineage>
</organism>
<feature type="transmembrane region" description="Helical" evidence="1">
    <location>
        <begin position="192"/>
        <end position="212"/>
    </location>
</feature>
<evidence type="ECO:0000259" key="2">
    <source>
        <dbReference type="Pfam" id="PF22497"/>
    </source>
</evidence>
<evidence type="ECO:0000256" key="1">
    <source>
        <dbReference type="SAM" id="Phobius"/>
    </source>
</evidence>
<feature type="transmembrane region" description="Helical" evidence="1">
    <location>
        <begin position="100"/>
        <end position="119"/>
    </location>
</feature>
<dbReference type="EMBL" id="QANS01000003">
    <property type="protein sequence ID" value="PTU31676.1"/>
    <property type="molecule type" value="Genomic_DNA"/>
</dbReference>
<feature type="transmembrane region" description="Helical" evidence="1">
    <location>
        <begin position="155"/>
        <end position="180"/>
    </location>
</feature>
<comment type="caution">
    <text evidence="3">The sequence shown here is derived from an EMBL/GenBank/DDBJ whole genome shotgun (WGS) entry which is preliminary data.</text>
</comment>
<dbReference type="Proteomes" id="UP000244248">
    <property type="component" value="Unassembled WGS sequence"/>
</dbReference>
<feature type="transmembrane region" description="Helical" evidence="1">
    <location>
        <begin position="126"/>
        <end position="143"/>
    </location>
</feature>
<dbReference type="RefSeq" id="WP_107940225.1">
    <property type="nucleotide sequence ID" value="NZ_QANS01000003.1"/>
</dbReference>
<feature type="transmembrane region" description="Helical" evidence="1">
    <location>
        <begin position="9"/>
        <end position="28"/>
    </location>
</feature>
<feature type="transmembrane region" description="Helical" evidence="1">
    <location>
        <begin position="64"/>
        <end position="88"/>
    </location>
</feature>
<keyword evidence="1" id="KW-0472">Membrane</keyword>
<dbReference type="AlphaFoldDB" id="A0A2T5MGH6"/>
<keyword evidence="1" id="KW-0812">Transmembrane</keyword>
<evidence type="ECO:0000313" key="3">
    <source>
        <dbReference type="EMBL" id="PTU31676.1"/>
    </source>
</evidence>
<proteinExistence type="predicted"/>
<feature type="domain" description="DUF6989" evidence="2">
    <location>
        <begin position="73"/>
        <end position="212"/>
    </location>
</feature>
<name>A0A2T5MGH6_9GAMM</name>
<gene>
    <name evidence="3" type="ORF">CJD38_10210</name>
</gene>
<accession>A0A2T5MGH6</accession>
<dbReference type="OrthoDB" id="509480at2"/>
<sequence>MKVSIREALWFHVLFFVVSTPVLYFAHGEMLGKGLLALTIGYNVVLPLYALARGHNEWLKLWMFLLPLSCGQVLPDWALVQIAGVLHFPDHGIWRIGGAVPAYFMGLWIMLLFPVTLISDSTRSRYITMGVLSLVLFAFWEWAAQPLQLWQPQNVRTIAGVAIYVLIPEVILGLATLHAYRNTRGSGIIQQVFSALSVNLLYTGALFIGLLLTRSLL</sequence>
<keyword evidence="1" id="KW-1133">Transmembrane helix</keyword>
<reference evidence="3 4" key="1">
    <citation type="submission" date="2018-04" db="EMBL/GenBank/DDBJ databases">
        <title>Novel species isolated from glacier.</title>
        <authorList>
            <person name="Liu Q."/>
            <person name="Xin Y.-H."/>
        </authorList>
    </citation>
    <scope>NUCLEOTIDE SEQUENCE [LARGE SCALE GENOMIC DNA]</scope>
    <source>
        <strain evidence="3 4">GT1R17</strain>
    </source>
</reference>
<keyword evidence="4" id="KW-1185">Reference proteome</keyword>
<feature type="transmembrane region" description="Helical" evidence="1">
    <location>
        <begin position="34"/>
        <end position="52"/>
    </location>
</feature>
<evidence type="ECO:0000313" key="4">
    <source>
        <dbReference type="Proteomes" id="UP000244248"/>
    </source>
</evidence>
<protein>
    <recommendedName>
        <fullName evidence="2">DUF6989 domain-containing protein</fullName>
    </recommendedName>
</protein>